<dbReference type="PANTHER" id="PTHR24287">
    <property type="entry name" value="P450, PUTATIVE (EUROFUNG)-RELATED"/>
    <property type="match status" value="1"/>
</dbReference>
<reference evidence="14" key="1">
    <citation type="submission" date="2016-09" db="EMBL/GenBank/DDBJ databases">
        <authorList>
            <person name="Guldener U."/>
        </authorList>
    </citation>
    <scope>NUCLEOTIDE SEQUENCE [LARGE SCALE GENOMIC DNA]</scope>
    <source>
        <strain evidence="14">V64-1</strain>
    </source>
</reference>
<evidence type="ECO:0000313" key="14">
    <source>
        <dbReference type="Proteomes" id="UP000219369"/>
    </source>
</evidence>
<keyword evidence="4" id="KW-0349">Heme</keyword>
<evidence type="ECO:0000256" key="9">
    <source>
        <dbReference type="ARBA" id="ARBA00023004"/>
    </source>
</evidence>
<keyword evidence="10" id="KW-0503">Monooxygenase</keyword>
<evidence type="ECO:0000256" key="4">
    <source>
        <dbReference type="ARBA" id="ARBA00022617"/>
    </source>
</evidence>
<dbReference type="GO" id="GO:0004497">
    <property type="term" value="F:monooxygenase activity"/>
    <property type="evidence" value="ECO:0007669"/>
    <property type="project" value="UniProtKB-KW"/>
</dbReference>
<dbReference type="PANTHER" id="PTHR24287:SF1">
    <property type="entry name" value="P450, PUTATIVE (EUROFUNG)-RELATED"/>
    <property type="match status" value="1"/>
</dbReference>
<evidence type="ECO:0000256" key="2">
    <source>
        <dbReference type="ARBA" id="ARBA00004167"/>
    </source>
</evidence>
<comment type="subcellular location">
    <subcellularLocation>
        <location evidence="2">Membrane</location>
        <topology evidence="2">Single-pass membrane protein</topology>
    </subcellularLocation>
</comment>
<dbReference type="Proteomes" id="UP000219369">
    <property type="component" value="Unassembled WGS sequence"/>
</dbReference>
<evidence type="ECO:0000256" key="5">
    <source>
        <dbReference type="ARBA" id="ARBA00022692"/>
    </source>
</evidence>
<dbReference type="EMBL" id="FMJY01000010">
    <property type="protein sequence ID" value="SCO92037.1"/>
    <property type="molecule type" value="Genomic_DNA"/>
</dbReference>
<feature type="chain" id="PRO_5013897714" evidence="12">
    <location>
        <begin position="18"/>
        <end position="168"/>
    </location>
</feature>
<dbReference type="VEuPathDB" id="FungiDB:FOZG_16047"/>
<dbReference type="GO" id="GO:0005506">
    <property type="term" value="F:iron ion binding"/>
    <property type="evidence" value="ECO:0007669"/>
    <property type="project" value="InterPro"/>
</dbReference>
<dbReference type="GO" id="GO:0016020">
    <property type="term" value="C:membrane"/>
    <property type="evidence" value="ECO:0007669"/>
    <property type="project" value="UniProtKB-SubCell"/>
</dbReference>
<keyword evidence="6" id="KW-0479">Metal-binding</keyword>
<dbReference type="Gene3D" id="1.10.630.10">
    <property type="entry name" value="Cytochrome P450"/>
    <property type="match status" value="1"/>
</dbReference>
<evidence type="ECO:0000256" key="3">
    <source>
        <dbReference type="ARBA" id="ARBA00010617"/>
    </source>
</evidence>
<comment type="cofactor">
    <cofactor evidence="1">
        <name>heme</name>
        <dbReference type="ChEBI" id="CHEBI:30413"/>
    </cofactor>
</comment>
<keyword evidence="11" id="KW-0472">Membrane</keyword>
<dbReference type="GO" id="GO:0016705">
    <property type="term" value="F:oxidoreductase activity, acting on paired donors, with incorporation or reduction of molecular oxygen"/>
    <property type="evidence" value="ECO:0007669"/>
    <property type="project" value="InterPro"/>
</dbReference>
<evidence type="ECO:0000256" key="6">
    <source>
        <dbReference type="ARBA" id="ARBA00022723"/>
    </source>
</evidence>
<gene>
    <name evidence="13" type="ORF">FRV6_16165</name>
</gene>
<dbReference type="VEuPathDB" id="FungiDB:FOC1_g10003253"/>
<accession>A0A2H3TTX3</accession>
<dbReference type="VEuPathDB" id="FungiDB:FOC4_g10003831"/>
<dbReference type="OrthoDB" id="1470350at2759"/>
<dbReference type="GO" id="GO:0020037">
    <property type="term" value="F:heme binding"/>
    <property type="evidence" value="ECO:0007669"/>
    <property type="project" value="InterPro"/>
</dbReference>
<evidence type="ECO:0000256" key="12">
    <source>
        <dbReference type="SAM" id="SignalP"/>
    </source>
</evidence>
<evidence type="ECO:0000256" key="1">
    <source>
        <dbReference type="ARBA" id="ARBA00001971"/>
    </source>
</evidence>
<dbReference type="VEuPathDB" id="FungiDB:FOXG_14570"/>
<keyword evidence="9" id="KW-0408">Iron</keyword>
<sequence>MNSLLVLALWAAGSCIAFSIANSYWSQLRYDAKRKTQGCQRAPRMPNKYPFAVDFFLAAIKADKEKTFPETIVKRYGKVRHAGAFEHYTLGNHDVSINDPRNIQTVLLTWFKESGLGGRRSNTFRPLLGNGIFAVDGPSWEHLRDILWPSQGVKFPIMDNKKYTFSIQ</sequence>
<dbReference type="VEuPathDB" id="FungiDB:FOIG_09805"/>
<evidence type="ECO:0000256" key="10">
    <source>
        <dbReference type="ARBA" id="ARBA00023033"/>
    </source>
</evidence>
<keyword evidence="12" id="KW-0732">Signal</keyword>
<keyword evidence="8" id="KW-0560">Oxidoreductase</keyword>
<dbReference type="SUPFAM" id="SSF48264">
    <property type="entry name" value="Cytochrome P450"/>
    <property type="match status" value="1"/>
</dbReference>
<comment type="similarity">
    <text evidence="3">Belongs to the cytochrome P450 family.</text>
</comment>
<dbReference type="InterPro" id="IPR036396">
    <property type="entry name" value="Cyt_P450_sf"/>
</dbReference>
<keyword evidence="5" id="KW-0812">Transmembrane</keyword>
<evidence type="ECO:0000313" key="13">
    <source>
        <dbReference type="EMBL" id="SCO92037.1"/>
    </source>
</evidence>
<keyword evidence="7" id="KW-1133">Transmembrane helix</keyword>
<evidence type="ECO:0000256" key="8">
    <source>
        <dbReference type="ARBA" id="ARBA00023002"/>
    </source>
</evidence>
<name>A0A2H3TTX3_FUSOX</name>
<dbReference type="AlphaFoldDB" id="A0A2H3TTX3"/>
<feature type="signal peptide" evidence="12">
    <location>
        <begin position="1"/>
        <end position="17"/>
    </location>
</feature>
<protein>
    <submittedName>
        <fullName evidence="13">Uncharacterized protein</fullName>
    </submittedName>
</protein>
<organism evidence="13 14">
    <name type="scientific">Fusarium oxysporum</name>
    <name type="common">Fusarium vascular wilt</name>
    <dbReference type="NCBI Taxonomy" id="5507"/>
    <lineage>
        <taxon>Eukaryota</taxon>
        <taxon>Fungi</taxon>
        <taxon>Dikarya</taxon>
        <taxon>Ascomycota</taxon>
        <taxon>Pezizomycotina</taxon>
        <taxon>Sordariomycetes</taxon>
        <taxon>Hypocreomycetidae</taxon>
        <taxon>Hypocreales</taxon>
        <taxon>Nectriaceae</taxon>
        <taxon>Fusarium</taxon>
        <taxon>Fusarium oxysporum species complex</taxon>
    </lineage>
</organism>
<evidence type="ECO:0000256" key="7">
    <source>
        <dbReference type="ARBA" id="ARBA00022989"/>
    </source>
</evidence>
<dbReference type="InterPro" id="IPR047146">
    <property type="entry name" value="Cyt_P450_E_CYP52_fungi"/>
</dbReference>
<proteinExistence type="inferred from homology"/>
<evidence type="ECO:0000256" key="11">
    <source>
        <dbReference type="ARBA" id="ARBA00023136"/>
    </source>
</evidence>
<dbReference type="VEuPathDB" id="FungiDB:FOMG_09136"/>